<dbReference type="Gene3D" id="3.30.460.20">
    <property type="entry name" value="CorA soluble domain-like"/>
    <property type="match status" value="1"/>
</dbReference>
<comment type="subcellular location">
    <subcellularLocation>
        <location evidence="1">Membrane</location>
        <topology evidence="1">Multi-pass membrane protein</topology>
    </subcellularLocation>
</comment>
<evidence type="ECO:0000256" key="2">
    <source>
        <dbReference type="ARBA" id="ARBA00009765"/>
    </source>
</evidence>
<dbReference type="SUPFAM" id="SSF143865">
    <property type="entry name" value="CorA soluble domain-like"/>
    <property type="match status" value="1"/>
</dbReference>
<evidence type="ECO:0000313" key="9">
    <source>
        <dbReference type="Proteomes" id="UP001271769"/>
    </source>
</evidence>
<organism evidence="8 9">
    <name type="scientific">Dongia rigui</name>
    <dbReference type="NCBI Taxonomy" id="940149"/>
    <lineage>
        <taxon>Bacteria</taxon>
        <taxon>Pseudomonadati</taxon>
        <taxon>Pseudomonadota</taxon>
        <taxon>Alphaproteobacteria</taxon>
        <taxon>Rhodospirillales</taxon>
        <taxon>Dongiaceae</taxon>
        <taxon>Dongia</taxon>
    </lineage>
</organism>
<keyword evidence="5 7" id="KW-0472">Membrane</keyword>
<reference evidence="8 9" key="1">
    <citation type="journal article" date="2013" name="Antonie Van Leeuwenhoek">
        <title>Dongia rigui sp. nov., isolated from freshwater of a large wetland in Korea.</title>
        <authorList>
            <person name="Baik K.S."/>
            <person name="Hwang Y.M."/>
            <person name="Choi J.S."/>
            <person name="Kwon J."/>
            <person name="Seong C.N."/>
        </authorList>
    </citation>
    <scope>NUCLEOTIDE SEQUENCE [LARGE SCALE GENOMIC DNA]</scope>
    <source>
        <strain evidence="8 9">04SU4-P</strain>
    </source>
</reference>
<evidence type="ECO:0000256" key="3">
    <source>
        <dbReference type="ARBA" id="ARBA00022692"/>
    </source>
</evidence>
<dbReference type="Proteomes" id="UP001271769">
    <property type="component" value="Unassembled WGS sequence"/>
</dbReference>
<evidence type="ECO:0000256" key="1">
    <source>
        <dbReference type="ARBA" id="ARBA00004141"/>
    </source>
</evidence>
<proteinExistence type="inferred from homology"/>
<keyword evidence="3 7" id="KW-0812">Transmembrane</keyword>
<evidence type="ECO:0000313" key="8">
    <source>
        <dbReference type="EMBL" id="MDY0870709.1"/>
    </source>
</evidence>
<feature type="region of interest" description="Disordered" evidence="6">
    <location>
        <begin position="192"/>
        <end position="212"/>
    </location>
</feature>
<dbReference type="InterPro" id="IPR002523">
    <property type="entry name" value="MgTranspt_CorA/ZnTranspt_ZntB"/>
</dbReference>
<dbReference type="RefSeq" id="WP_320499027.1">
    <property type="nucleotide sequence ID" value="NZ_JAXCLX010000001.1"/>
</dbReference>
<accession>A0ABU5DUU8</accession>
<evidence type="ECO:0000256" key="4">
    <source>
        <dbReference type="ARBA" id="ARBA00022989"/>
    </source>
</evidence>
<evidence type="ECO:0000256" key="5">
    <source>
        <dbReference type="ARBA" id="ARBA00023136"/>
    </source>
</evidence>
<dbReference type="Gene3D" id="1.20.58.340">
    <property type="entry name" value="Magnesium transport protein CorA, transmembrane region"/>
    <property type="match status" value="1"/>
</dbReference>
<dbReference type="Pfam" id="PF01544">
    <property type="entry name" value="CorA"/>
    <property type="match status" value="1"/>
</dbReference>
<evidence type="ECO:0000256" key="6">
    <source>
        <dbReference type="SAM" id="MobiDB-lite"/>
    </source>
</evidence>
<keyword evidence="9" id="KW-1185">Reference proteome</keyword>
<feature type="transmembrane region" description="Helical" evidence="7">
    <location>
        <begin position="334"/>
        <end position="354"/>
    </location>
</feature>
<dbReference type="EMBL" id="JAXCLX010000001">
    <property type="protein sequence ID" value="MDY0870709.1"/>
    <property type="molecule type" value="Genomic_DNA"/>
</dbReference>
<protein>
    <submittedName>
        <fullName evidence="8">Magnesium transporter CorA family protein</fullName>
    </submittedName>
</protein>
<comment type="caution">
    <text evidence="8">The sequence shown here is derived from an EMBL/GenBank/DDBJ whole genome shotgun (WGS) entry which is preliminary data.</text>
</comment>
<name>A0ABU5DUU8_9PROT</name>
<gene>
    <name evidence="8" type="ORF">SMD31_02205</name>
</gene>
<dbReference type="CDD" id="cd12837">
    <property type="entry name" value="EcCorA-like_u1"/>
    <property type="match status" value="1"/>
</dbReference>
<keyword evidence="4 7" id="KW-1133">Transmembrane helix</keyword>
<feature type="transmembrane region" description="Helical" evidence="7">
    <location>
        <begin position="302"/>
        <end position="322"/>
    </location>
</feature>
<dbReference type="InterPro" id="IPR050829">
    <property type="entry name" value="CorA_MIT"/>
</dbReference>
<evidence type="ECO:0000256" key="7">
    <source>
        <dbReference type="SAM" id="Phobius"/>
    </source>
</evidence>
<dbReference type="SUPFAM" id="SSF144083">
    <property type="entry name" value="Magnesium transport protein CorA, transmembrane region"/>
    <property type="match status" value="1"/>
</dbReference>
<dbReference type="InterPro" id="IPR045863">
    <property type="entry name" value="CorA_TM1_TM2"/>
</dbReference>
<sequence length="360" mass="39507">MITAYFHQDGTLKKNVISGLETRAVVADVPAADVLPSHMQAMADHAAEAMPRDAVWVDLLEPNAAEIHSVEAAFGIEMPTREEMHEIEASSRLYDEGENLVMTAPVLHKAATEHPESGAVTFILTPSALITVRFVDPLPFAVFARRALRHAHLAGGPQQVLLGLLEGIADRLADVLELAAADMEQVSRDIFAKQGQSPAQRRQRKGVAQQKGGGLQDVLRRIGRNGDLATKARESLLGLSRVVVFLNAQSNMKKDAKQRIKTLSRDIASIADHANFLAGKINFLLDATLGLINIEQNAIIKIFTVAAVAFLPPTLIASIYGMNFEFMPELHWQHGYLVAIGLMVLSAVLPFWYFRKRGWL</sequence>
<comment type="similarity">
    <text evidence="2">Belongs to the CorA metal ion transporter (MIT) (TC 1.A.35) family.</text>
</comment>
<dbReference type="PANTHER" id="PTHR47685">
    <property type="entry name" value="MAGNESIUM TRANSPORT PROTEIN CORA"/>
    <property type="match status" value="1"/>
</dbReference>
<dbReference type="InterPro" id="IPR045861">
    <property type="entry name" value="CorA_cytoplasmic_dom"/>
</dbReference>
<dbReference type="PANTHER" id="PTHR47685:SF1">
    <property type="entry name" value="MAGNESIUM TRANSPORT PROTEIN CORA"/>
    <property type="match status" value="1"/>
</dbReference>